<protein>
    <submittedName>
        <fullName evidence="1">Uncharacterized protein</fullName>
    </submittedName>
</protein>
<sequence>MSIFYHLIKKVCRGEGKIRCEGAVVVQSGLLWGDLNDLLLPSNKMDNTFVVPVFNVGGWLVRNDDGELVYDGGTME</sequence>
<evidence type="ECO:0000313" key="1">
    <source>
        <dbReference type="EMBL" id="MED6107673.1"/>
    </source>
</evidence>
<evidence type="ECO:0000313" key="2">
    <source>
        <dbReference type="Proteomes" id="UP001341840"/>
    </source>
</evidence>
<proteinExistence type="predicted"/>
<keyword evidence="2" id="KW-1185">Reference proteome</keyword>
<reference evidence="1 2" key="1">
    <citation type="journal article" date="2023" name="Plants (Basel)">
        <title>Bridging the Gap: Combining Genomics and Transcriptomics Approaches to Understand Stylosanthes scabra, an Orphan Legume from the Brazilian Caatinga.</title>
        <authorList>
            <person name="Ferreira-Neto J.R.C."/>
            <person name="da Silva M.D."/>
            <person name="Binneck E."/>
            <person name="de Melo N.F."/>
            <person name="da Silva R.H."/>
            <person name="de Melo A.L.T.M."/>
            <person name="Pandolfi V."/>
            <person name="Bustamante F.O."/>
            <person name="Brasileiro-Vidal A.C."/>
            <person name="Benko-Iseppon A.M."/>
        </authorList>
    </citation>
    <scope>NUCLEOTIDE SEQUENCE [LARGE SCALE GENOMIC DNA]</scope>
    <source>
        <tissue evidence="1">Leaves</tissue>
    </source>
</reference>
<gene>
    <name evidence="1" type="ORF">PIB30_016292</name>
</gene>
<comment type="caution">
    <text evidence="1">The sequence shown here is derived from an EMBL/GenBank/DDBJ whole genome shotgun (WGS) entry which is preliminary data.</text>
</comment>
<organism evidence="1 2">
    <name type="scientific">Stylosanthes scabra</name>
    <dbReference type="NCBI Taxonomy" id="79078"/>
    <lineage>
        <taxon>Eukaryota</taxon>
        <taxon>Viridiplantae</taxon>
        <taxon>Streptophyta</taxon>
        <taxon>Embryophyta</taxon>
        <taxon>Tracheophyta</taxon>
        <taxon>Spermatophyta</taxon>
        <taxon>Magnoliopsida</taxon>
        <taxon>eudicotyledons</taxon>
        <taxon>Gunneridae</taxon>
        <taxon>Pentapetalae</taxon>
        <taxon>rosids</taxon>
        <taxon>fabids</taxon>
        <taxon>Fabales</taxon>
        <taxon>Fabaceae</taxon>
        <taxon>Papilionoideae</taxon>
        <taxon>50 kb inversion clade</taxon>
        <taxon>dalbergioids sensu lato</taxon>
        <taxon>Dalbergieae</taxon>
        <taxon>Pterocarpus clade</taxon>
        <taxon>Stylosanthes</taxon>
    </lineage>
</organism>
<accession>A0ABU6Q777</accession>
<dbReference type="EMBL" id="JASCZI010000046">
    <property type="protein sequence ID" value="MED6107673.1"/>
    <property type="molecule type" value="Genomic_DNA"/>
</dbReference>
<dbReference type="Proteomes" id="UP001341840">
    <property type="component" value="Unassembled WGS sequence"/>
</dbReference>
<name>A0ABU6Q777_9FABA</name>